<accession>A0A3N5BEX5</accession>
<dbReference type="RefSeq" id="WP_170158460.1">
    <property type="nucleotide sequence ID" value="NZ_RKRF01000007.1"/>
</dbReference>
<protein>
    <submittedName>
        <fullName evidence="3">DNA processing protein</fullName>
    </submittedName>
</protein>
<dbReference type="AlphaFoldDB" id="A0A3N5BEX5"/>
<feature type="domain" description="Smf/DprA SLOG" evidence="2">
    <location>
        <begin position="81"/>
        <end position="284"/>
    </location>
</feature>
<name>A0A3N5BEX5_9BACI</name>
<dbReference type="EMBL" id="RKRF01000007">
    <property type="protein sequence ID" value="RPF56007.1"/>
    <property type="molecule type" value="Genomic_DNA"/>
</dbReference>
<dbReference type="SUPFAM" id="SSF102405">
    <property type="entry name" value="MCP/YpsA-like"/>
    <property type="match status" value="1"/>
</dbReference>
<comment type="similarity">
    <text evidence="1">Belongs to the DprA/Smf family.</text>
</comment>
<keyword evidence="4" id="KW-1185">Reference proteome</keyword>
<evidence type="ECO:0000313" key="4">
    <source>
        <dbReference type="Proteomes" id="UP000276443"/>
    </source>
</evidence>
<dbReference type="Gene3D" id="3.40.50.450">
    <property type="match status" value="1"/>
</dbReference>
<dbReference type="PANTHER" id="PTHR43022:SF1">
    <property type="entry name" value="PROTEIN SMF"/>
    <property type="match status" value="1"/>
</dbReference>
<dbReference type="InterPro" id="IPR003488">
    <property type="entry name" value="DprA"/>
</dbReference>
<proteinExistence type="inferred from homology"/>
<comment type="caution">
    <text evidence="3">The sequence shown here is derived from an EMBL/GenBank/DDBJ whole genome shotgun (WGS) entry which is preliminary data.</text>
</comment>
<dbReference type="Proteomes" id="UP000276443">
    <property type="component" value="Unassembled WGS sequence"/>
</dbReference>
<evidence type="ECO:0000256" key="1">
    <source>
        <dbReference type="ARBA" id="ARBA00006525"/>
    </source>
</evidence>
<evidence type="ECO:0000313" key="3">
    <source>
        <dbReference type="EMBL" id="RPF56007.1"/>
    </source>
</evidence>
<dbReference type="Pfam" id="PF02481">
    <property type="entry name" value="DNA_processg_A"/>
    <property type="match status" value="1"/>
</dbReference>
<dbReference type="InterPro" id="IPR057666">
    <property type="entry name" value="DrpA_SLOG"/>
</dbReference>
<dbReference type="NCBIfam" id="TIGR00732">
    <property type="entry name" value="dprA"/>
    <property type="match status" value="1"/>
</dbReference>
<sequence>MKESKAFKLFYICQFKKIKRSLIRRYLSYDPELNQLSHLTPKELQTLFQLRYDQAKAFVYFIHNHHSIQQYYEEFCRLSPITIYDHDYPEELKYIPDPPLTLYWKGQKSLLKTNKISVIGSRKPSPSAKDKINLFLKPVVESNTTIVSGLAYGIDSFSHEYAIKHNGQTIAVLGFGYHQIYPVKHKPLMEQIFKEGLVISEYPPNEKPQKWYFPERNRIISGLSSATLIIEAAERSGTMITADQALEQGKEVFVVPDSIFLPQAQGCLKLLQEGSTPLINRSDLENWLSTNRHQLSMQNSLNPSIVEN</sequence>
<dbReference type="PANTHER" id="PTHR43022">
    <property type="entry name" value="PROTEIN SMF"/>
    <property type="match status" value="1"/>
</dbReference>
<reference evidence="3 4" key="1">
    <citation type="submission" date="2018-11" db="EMBL/GenBank/DDBJ databases">
        <title>Genomic Encyclopedia of Type Strains, Phase IV (KMG-IV): sequencing the most valuable type-strain genomes for metagenomic binning, comparative biology and taxonomic classification.</title>
        <authorList>
            <person name="Goeker M."/>
        </authorList>
    </citation>
    <scope>NUCLEOTIDE SEQUENCE [LARGE SCALE GENOMIC DNA]</scope>
    <source>
        <strain evidence="3 4">DSM 18090</strain>
    </source>
</reference>
<gene>
    <name evidence="3" type="ORF">EDC24_0894</name>
</gene>
<organism evidence="3 4">
    <name type="scientific">Aquisalibacillus elongatus</name>
    <dbReference type="NCBI Taxonomy" id="485577"/>
    <lineage>
        <taxon>Bacteria</taxon>
        <taxon>Bacillati</taxon>
        <taxon>Bacillota</taxon>
        <taxon>Bacilli</taxon>
        <taxon>Bacillales</taxon>
        <taxon>Bacillaceae</taxon>
        <taxon>Aquisalibacillus</taxon>
    </lineage>
</organism>
<evidence type="ECO:0000259" key="2">
    <source>
        <dbReference type="Pfam" id="PF02481"/>
    </source>
</evidence>
<dbReference type="GO" id="GO:0009294">
    <property type="term" value="P:DNA-mediated transformation"/>
    <property type="evidence" value="ECO:0007669"/>
    <property type="project" value="InterPro"/>
</dbReference>